<dbReference type="InterPro" id="IPR011006">
    <property type="entry name" value="CheY-like_superfamily"/>
</dbReference>
<protein>
    <submittedName>
        <fullName evidence="10">Two-component response regulator</fullName>
    </submittedName>
</protein>
<keyword evidence="1 6" id="KW-0597">Phosphoprotein</keyword>
<dbReference type="GO" id="GO:0000156">
    <property type="term" value="F:phosphorelay response regulator activity"/>
    <property type="evidence" value="ECO:0007669"/>
    <property type="project" value="TreeGrafter"/>
</dbReference>
<dbReference type="InterPro" id="IPR039420">
    <property type="entry name" value="WalR-like"/>
</dbReference>
<reference evidence="10" key="1">
    <citation type="submission" date="2020-01" db="EMBL/GenBank/DDBJ databases">
        <authorList>
            <person name="Meier V. D."/>
            <person name="Meier V D."/>
        </authorList>
    </citation>
    <scope>NUCLEOTIDE SEQUENCE</scope>
    <source>
        <strain evidence="10">HLG_WM_MAG_02</strain>
    </source>
</reference>
<gene>
    <name evidence="10" type="ORF">HELGO_WM62553</name>
</gene>
<keyword evidence="2" id="KW-0902">Two-component regulatory system</keyword>
<evidence type="ECO:0000259" key="9">
    <source>
        <dbReference type="PROSITE" id="PS51755"/>
    </source>
</evidence>
<dbReference type="InterPro" id="IPR016032">
    <property type="entry name" value="Sig_transdc_resp-reg_C-effctor"/>
</dbReference>
<dbReference type="EMBL" id="CACVAZ010000204">
    <property type="protein sequence ID" value="CAA6826158.1"/>
    <property type="molecule type" value="Genomic_DNA"/>
</dbReference>
<evidence type="ECO:0000256" key="6">
    <source>
        <dbReference type="PROSITE-ProRule" id="PRU00169"/>
    </source>
</evidence>
<feature type="DNA-binding region" description="OmpR/PhoB-type" evidence="7">
    <location>
        <begin position="130"/>
        <end position="224"/>
    </location>
</feature>
<feature type="domain" description="OmpR/PhoB-type" evidence="9">
    <location>
        <begin position="130"/>
        <end position="224"/>
    </location>
</feature>
<feature type="modified residue" description="4-aspartylphosphate" evidence="6">
    <location>
        <position position="57"/>
    </location>
</feature>
<dbReference type="Gene3D" id="1.10.10.10">
    <property type="entry name" value="Winged helix-like DNA-binding domain superfamily/Winged helix DNA-binding domain"/>
    <property type="match status" value="1"/>
</dbReference>
<evidence type="ECO:0000256" key="4">
    <source>
        <dbReference type="ARBA" id="ARBA00023125"/>
    </source>
</evidence>
<dbReference type="AlphaFoldDB" id="A0A6S6UDC1"/>
<dbReference type="PROSITE" id="PS51755">
    <property type="entry name" value="OMPR_PHOB"/>
    <property type="match status" value="1"/>
</dbReference>
<feature type="domain" description="Response regulatory" evidence="8">
    <location>
        <begin position="8"/>
        <end position="122"/>
    </location>
</feature>
<evidence type="ECO:0000259" key="8">
    <source>
        <dbReference type="PROSITE" id="PS50110"/>
    </source>
</evidence>
<accession>A0A6S6UDC1</accession>
<sequence>MIQKTNYNLLYCEDDQFVREMVVEYLEDYFANIYVANDGQEALELYELYAPDIVITDIEMPKKNGLQLALELRQQNKEIPIIISTAYTSTEYFVKAVELNLVKYLIKPIEEEALQEALNSALERIKSSNGSSIPLSHEYHFDMFSKLLIQEKKPIPLTQKQSDFIYLLLKNKSLSVSYDEIQHYVWKDKVMSDAALRSLVYDLRKIIHKDIIQNVSKMGYKINING</sequence>
<organism evidence="10">
    <name type="scientific">uncultured Sulfurovum sp</name>
    <dbReference type="NCBI Taxonomy" id="269237"/>
    <lineage>
        <taxon>Bacteria</taxon>
        <taxon>Pseudomonadati</taxon>
        <taxon>Campylobacterota</taxon>
        <taxon>Epsilonproteobacteria</taxon>
        <taxon>Campylobacterales</taxon>
        <taxon>Sulfurovaceae</taxon>
        <taxon>Sulfurovum</taxon>
        <taxon>environmental samples</taxon>
    </lineage>
</organism>
<proteinExistence type="predicted"/>
<dbReference type="GO" id="GO:0000976">
    <property type="term" value="F:transcription cis-regulatory region binding"/>
    <property type="evidence" value="ECO:0007669"/>
    <property type="project" value="TreeGrafter"/>
</dbReference>
<dbReference type="SMART" id="SM00862">
    <property type="entry name" value="Trans_reg_C"/>
    <property type="match status" value="1"/>
</dbReference>
<evidence type="ECO:0000256" key="7">
    <source>
        <dbReference type="PROSITE-ProRule" id="PRU01091"/>
    </source>
</evidence>
<dbReference type="PANTHER" id="PTHR48111">
    <property type="entry name" value="REGULATOR OF RPOS"/>
    <property type="match status" value="1"/>
</dbReference>
<dbReference type="InterPro" id="IPR001789">
    <property type="entry name" value="Sig_transdc_resp-reg_receiver"/>
</dbReference>
<name>A0A6S6UDC1_9BACT</name>
<dbReference type="Pfam" id="PF00486">
    <property type="entry name" value="Trans_reg_C"/>
    <property type="match status" value="1"/>
</dbReference>
<dbReference type="PROSITE" id="PS50110">
    <property type="entry name" value="RESPONSE_REGULATORY"/>
    <property type="match status" value="1"/>
</dbReference>
<dbReference type="GO" id="GO:0032993">
    <property type="term" value="C:protein-DNA complex"/>
    <property type="evidence" value="ECO:0007669"/>
    <property type="project" value="TreeGrafter"/>
</dbReference>
<dbReference type="SMART" id="SM00448">
    <property type="entry name" value="REC"/>
    <property type="match status" value="1"/>
</dbReference>
<keyword evidence="3" id="KW-0805">Transcription regulation</keyword>
<dbReference type="SUPFAM" id="SSF46894">
    <property type="entry name" value="C-terminal effector domain of the bipartite response regulators"/>
    <property type="match status" value="1"/>
</dbReference>
<evidence type="ECO:0000256" key="3">
    <source>
        <dbReference type="ARBA" id="ARBA00023015"/>
    </source>
</evidence>
<keyword evidence="4 7" id="KW-0238">DNA-binding</keyword>
<dbReference type="PANTHER" id="PTHR48111:SF1">
    <property type="entry name" value="TWO-COMPONENT RESPONSE REGULATOR ORR33"/>
    <property type="match status" value="1"/>
</dbReference>
<dbReference type="InterPro" id="IPR001867">
    <property type="entry name" value="OmpR/PhoB-type_DNA-bd"/>
</dbReference>
<dbReference type="GO" id="GO:0006355">
    <property type="term" value="P:regulation of DNA-templated transcription"/>
    <property type="evidence" value="ECO:0007669"/>
    <property type="project" value="InterPro"/>
</dbReference>
<dbReference type="Pfam" id="PF00072">
    <property type="entry name" value="Response_reg"/>
    <property type="match status" value="1"/>
</dbReference>
<evidence type="ECO:0000313" key="10">
    <source>
        <dbReference type="EMBL" id="CAA6826158.1"/>
    </source>
</evidence>
<evidence type="ECO:0000256" key="2">
    <source>
        <dbReference type="ARBA" id="ARBA00023012"/>
    </source>
</evidence>
<dbReference type="Gene3D" id="3.40.50.2300">
    <property type="match status" value="1"/>
</dbReference>
<dbReference type="InterPro" id="IPR036388">
    <property type="entry name" value="WH-like_DNA-bd_sf"/>
</dbReference>
<evidence type="ECO:0000256" key="5">
    <source>
        <dbReference type="ARBA" id="ARBA00023163"/>
    </source>
</evidence>
<dbReference type="SUPFAM" id="SSF52172">
    <property type="entry name" value="CheY-like"/>
    <property type="match status" value="1"/>
</dbReference>
<keyword evidence="5" id="KW-0804">Transcription</keyword>
<dbReference type="CDD" id="cd17536">
    <property type="entry name" value="REC_YesN-like"/>
    <property type="match status" value="1"/>
</dbReference>
<dbReference type="GO" id="GO:0005829">
    <property type="term" value="C:cytosol"/>
    <property type="evidence" value="ECO:0007669"/>
    <property type="project" value="TreeGrafter"/>
</dbReference>
<evidence type="ECO:0000256" key="1">
    <source>
        <dbReference type="ARBA" id="ARBA00022553"/>
    </source>
</evidence>